<gene>
    <name evidence="10" type="ORF">J7I42_09860</name>
</gene>
<dbReference type="InterPro" id="IPR039426">
    <property type="entry name" value="TonB-dep_rcpt-like"/>
</dbReference>
<evidence type="ECO:0000256" key="8">
    <source>
        <dbReference type="SAM" id="SignalP"/>
    </source>
</evidence>
<evidence type="ECO:0000313" key="11">
    <source>
        <dbReference type="Proteomes" id="UP000677244"/>
    </source>
</evidence>
<evidence type="ECO:0000256" key="2">
    <source>
        <dbReference type="ARBA" id="ARBA00022448"/>
    </source>
</evidence>
<keyword evidence="11" id="KW-1185">Reference proteome</keyword>
<dbReference type="RefSeq" id="WP_209138606.1">
    <property type="nucleotide sequence ID" value="NZ_JAGHKO010000001.1"/>
</dbReference>
<sequence length="1077" mass="116175">MRKKLHVFLLAMLCTLVSKSQTLNLSGRVLDENGAPIPYASVVIKGKTKLGTTSDPDGKFSIAASKGNVLIVSAVNYASREITVGAGGGPLEIRLPAAKVDLSEVVVTAMGIKRNEKAIGYAVSKVDPSNLVQKSEPNILNTLAGKVPGVDIRAGQGAPGAASRIQIRGVSSFSGSDPLIIVDGVPYSNPLINTSNPFQGGGTYGSGLNNLDPNDIESISVLKGAAAASLYGARGVNGVLLITTKSGAPKKGAKSLNVSYRGGYSIEKVADIPEFQNLYGAGANFRTQASNGSWGAKFGKGVIYDASGNVIRPSSSGIDSIPASTWATMSTAYPELFPNGMIAYRAVPNNVSSLFNTGNLMEHSIGMNGGEGNSLFNVTLSQVNQNGYISNSSYRKSNVSVGGQTAVGKLTIGANASYARSKQVGGFIGAAQNFISQWGRTYTMARNWDITGWPSESKTGQQIGFNDGQYTNPVWGAYHNVITSTEDRIVGTVRASYKFNNWIRVDFNAGINNYALYRDQIIDKSSYGSADNSLGTITEVVSRQQELQTKLLAIISPKLSKNWSLDINLGNEINERNTRHQQVYGVDFVIPGLYNLNNTRRQSFSTGGDARTKRRLVGVFADATLGYKSFAFLNVTGRTDLTSTLPYKNATYFYPGISGSVVWSEALNLKSSWFDYGKIRAGYARVGNDADPHMEPIFNLNAAGFLGQPFATRGSNSYDPNLTPEFAKEFEVGSQLRFFNQRVGLEVTWYDKRSTGLIYAISLPQTTGYSNYYTNLGEIRNTGWEIGLDVSPVSTSNFRWDIHGVYTQNKNTVEKLIEGLTRSQLGGYNWIEAGMPYGYLRGSHSARSEDGQLLINTNSGMPYLDPNDGMVGDPNAKFKMGITNTLSYKGFTFNVLFDMTQGGDFYSETISSMLGRGVTRDTEKREKNAVITGVYGDPTPVVGADGLNHYVPLLVNGKTVPNQTRVTTNDLFFTAGTGASFATNGAFEYAVFDGTVYRIREISLGYSLPAKWVSPLKLTGITLSVNGRNLWYLAPNIPKYTHFDPDINSVIGASTQGVETGGAPSTKRFGVNLNVTF</sequence>
<dbReference type="NCBIfam" id="TIGR04057">
    <property type="entry name" value="SusC_RagA_signa"/>
    <property type="match status" value="1"/>
</dbReference>
<name>A0ABS3YRM1_9BACT</name>
<dbReference type="Proteomes" id="UP000677244">
    <property type="component" value="Unassembled WGS sequence"/>
</dbReference>
<dbReference type="SUPFAM" id="SSF49464">
    <property type="entry name" value="Carboxypeptidase regulatory domain-like"/>
    <property type="match status" value="1"/>
</dbReference>
<feature type="chain" id="PRO_5046817363" evidence="8">
    <location>
        <begin position="21"/>
        <end position="1077"/>
    </location>
</feature>
<dbReference type="InterPro" id="IPR037066">
    <property type="entry name" value="Plug_dom_sf"/>
</dbReference>
<evidence type="ECO:0000256" key="7">
    <source>
        <dbReference type="PROSITE-ProRule" id="PRU01360"/>
    </source>
</evidence>
<dbReference type="InterPro" id="IPR023997">
    <property type="entry name" value="TonB-dep_OMP_SusC/RagA_CS"/>
</dbReference>
<evidence type="ECO:0000256" key="5">
    <source>
        <dbReference type="ARBA" id="ARBA00023136"/>
    </source>
</evidence>
<keyword evidence="8" id="KW-0732">Signal</keyword>
<comment type="similarity">
    <text evidence="7">Belongs to the TonB-dependent receptor family.</text>
</comment>
<dbReference type="InterPro" id="IPR023996">
    <property type="entry name" value="TonB-dep_OMP_SusC/RagA"/>
</dbReference>
<dbReference type="Pfam" id="PF13715">
    <property type="entry name" value="CarbopepD_reg_2"/>
    <property type="match status" value="1"/>
</dbReference>
<keyword evidence="6 7" id="KW-0998">Cell outer membrane</keyword>
<comment type="subcellular location">
    <subcellularLocation>
        <location evidence="1 7">Cell outer membrane</location>
        <topology evidence="1 7">Multi-pass membrane protein</topology>
    </subcellularLocation>
</comment>
<evidence type="ECO:0000313" key="10">
    <source>
        <dbReference type="EMBL" id="MBO9200566.1"/>
    </source>
</evidence>
<evidence type="ECO:0000259" key="9">
    <source>
        <dbReference type="Pfam" id="PF07715"/>
    </source>
</evidence>
<dbReference type="SUPFAM" id="SSF56935">
    <property type="entry name" value="Porins"/>
    <property type="match status" value="1"/>
</dbReference>
<organism evidence="10 11">
    <name type="scientific">Niastella soli</name>
    <dbReference type="NCBI Taxonomy" id="2821487"/>
    <lineage>
        <taxon>Bacteria</taxon>
        <taxon>Pseudomonadati</taxon>
        <taxon>Bacteroidota</taxon>
        <taxon>Chitinophagia</taxon>
        <taxon>Chitinophagales</taxon>
        <taxon>Chitinophagaceae</taxon>
        <taxon>Niastella</taxon>
    </lineage>
</organism>
<reference evidence="10 11" key="1">
    <citation type="submission" date="2021-03" db="EMBL/GenBank/DDBJ databases">
        <title>Assistant Professor.</title>
        <authorList>
            <person name="Huq M.A."/>
        </authorList>
    </citation>
    <scope>NUCLEOTIDE SEQUENCE [LARGE SCALE GENOMIC DNA]</scope>
    <source>
        <strain evidence="10 11">MAH-29</strain>
    </source>
</reference>
<evidence type="ECO:0000256" key="6">
    <source>
        <dbReference type="ARBA" id="ARBA00023237"/>
    </source>
</evidence>
<accession>A0ABS3YRM1</accession>
<dbReference type="Gene3D" id="2.170.130.10">
    <property type="entry name" value="TonB-dependent receptor, plug domain"/>
    <property type="match status" value="1"/>
</dbReference>
<feature type="domain" description="TonB-dependent receptor plug" evidence="9">
    <location>
        <begin position="119"/>
        <end position="239"/>
    </location>
</feature>
<feature type="signal peptide" evidence="8">
    <location>
        <begin position="1"/>
        <end position="20"/>
    </location>
</feature>
<dbReference type="InterPro" id="IPR012910">
    <property type="entry name" value="Plug_dom"/>
</dbReference>
<dbReference type="Gene3D" id="2.40.170.20">
    <property type="entry name" value="TonB-dependent receptor, beta-barrel domain"/>
    <property type="match status" value="1"/>
</dbReference>
<evidence type="ECO:0000256" key="3">
    <source>
        <dbReference type="ARBA" id="ARBA00022452"/>
    </source>
</evidence>
<evidence type="ECO:0000256" key="1">
    <source>
        <dbReference type="ARBA" id="ARBA00004571"/>
    </source>
</evidence>
<dbReference type="Gene3D" id="2.60.40.1120">
    <property type="entry name" value="Carboxypeptidase-like, regulatory domain"/>
    <property type="match status" value="1"/>
</dbReference>
<keyword evidence="2 7" id="KW-0813">Transport</keyword>
<evidence type="ECO:0000256" key="4">
    <source>
        <dbReference type="ARBA" id="ARBA00022692"/>
    </source>
</evidence>
<dbReference type="NCBIfam" id="TIGR04056">
    <property type="entry name" value="OMP_RagA_SusC"/>
    <property type="match status" value="1"/>
</dbReference>
<protein>
    <submittedName>
        <fullName evidence="10">SusC/RagA family TonB-linked outer membrane protein</fullName>
    </submittedName>
</protein>
<dbReference type="InterPro" id="IPR008969">
    <property type="entry name" value="CarboxyPept-like_regulatory"/>
</dbReference>
<dbReference type="InterPro" id="IPR036942">
    <property type="entry name" value="Beta-barrel_TonB_sf"/>
</dbReference>
<proteinExistence type="inferred from homology"/>
<dbReference type="PROSITE" id="PS52016">
    <property type="entry name" value="TONB_DEPENDENT_REC_3"/>
    <property type="match status" value="1"/>
</dbReference>
<keyword evidence="3 7" id="KW-1134">Transmembrane beta strand</keyword>
<keyword evidence="5 7" id="KW-0472">Membrane</keyword>
<dbReference type="EMBL" id="JAGHKO010000001">
    <property type="protein sequence ID" value="MBO9200566.1"/>
    <property type="molecule type" value="Genomic_DNA"/>
</dbReference>
<comment type="caution">
    <text evidence="10">The sequence shown here is derived from an EMBL/GenBank/DDBJ whole genome shotgun (WGS) entry which is preliminary data.</text>
</comment>
<dbReference type="Pfam" id="PF07715">
    <property type="entry name" value="Plug"/>
    <property type="match status" value="1"/>
</dbReference>
<keyword evidence="4 7" id="KW-0812">Transmembrane</keyword>